<name>A0ABW1WQH0_9HYPH</name>
<proteinExistence type="predicted"/>
<dbReference type="Proteomes" id="UP001596237">
    <property type="component" value="Unassembled WGS sequence"/>
</dbReference>
<protein>
    <submittedName>
        <fullName evidence="1">DUF2380 domain-containing protein</fullName>
    </submittedName>
</protein>
<dbReference type="RefSeq" id="WP_343068777.1">
    <property type="nucleotide sequence ID" value="NZ_NKUI01000131.1"/>
</dbReference>
<organism evidence="1 2">
    <name type="scientific">Methylorubrum zatmanii</name>
    <dbReference type="NCBI Taxonomy" id="29429"/>
    <lineage>
        <taxon>Bacteria</taxon>
        <taxon>Pseudomonadati</taxon>
        <taxon>Pseudomonadota</taxon>
        <taxon>Alphaproteobacteria</taxon>
        <taxon>Hyphomicrobiales</taxon>
        <taxon>Methylobacteriaceae</taxon>
        <taxon>Methylorubrum</taxon>
    </lineage>
</organism>
<accession>A0ABW1WQH0</accession>
<comment type="caution">
    <text evidence="1">The sequence shown here is derived from an EMBL/GenBank/DDBJ whole genome shotgun (WGS) entry which is preliminary data.</text>
</comment>
<keyword evidence="2" id="KW-1185">Reference proteome</keyword>
<dbReference type="InterPro" id="IPR021698">
    <property type="entry name" value="DUF3280"/>
</dbReference>
<gene>
    <name evidence="1" type="ORF">ACFQDP_10920</name>
</gene>
<evidence type="ECO:0000313" key="1">
    <source>
        <dbReference type="EMBL" id="MFC6389846.1"/>
    </source>
</evidence>
<reference evidence="2" key="1">
    <citation type="journal article" date="2019" name="Int. J. Syst. Evol. Microbiol.">
        <title>The Global Catalogue of Microorganisms (GCM) 10K type strain sequencing project: providing services to taxonomists for standard genome sequencing and annotation.</title>
        <authorList>
            <consortium name="The Broad Institute Genomics Platform"/>
            <consortium name="The Broad Institute Genome Sequencing Center for Infectious Disease"/>
            <person name="Wu L."/>
            <person name="Ma J."/>
        </authorList>
    </citation>
    <scope>NUCLEOTIDE SEQUENCE [LARGE SCALE GENOMIC DNA]</scope>
    <source>
        <strain evidence="2">CCUG 36916</strain>
    </source>
</reference>
<dbReference type="Pfam" id="PF11684">
    <property type="entry name" value="DUF3280"/>
    <property type="match status" value="1"/>
</dbReference>
<dbReference type="EMBL" id="JBHSTT010000033">
    <property type="protein sequence ID" value="MFC6389846.1"/>
    <property type="molecule type" value="Genomic_DNA"/>
</dbReference>
<sequence>MPSAGKQWLRRGIRQTARRPAAIAGEVQKVSNLILSIDGPVKPLAAGVPEQAYSVDRRGNTDGSSDRAIHYLVKTRLLGGR</sequence>
<evidence type="ECO:0000313" key="2">
    <source>
        <dbReference type="Proteomes" id="UP001596237"/>
    </source>
</evidence>